<keyword evidence="2 14" id="KW-0645">Protease</keyword>
<dbReference type="NCBIfam" id="TIGR04183">
    <property type="entry name" value="Por_Secre_tail"/>
    <property type="match status" value="1"/>
</dbReference>
<feature type="domain" description="FTP" evidence="12">
    <location>
        <begin position="109"/>
        <end position="157"/>
    </location>
</feature>
<dbReference type="SUPFAM" id="SSF55486">
    <property type="entry name" value="Metalloproteases ('zincins'), catalytic domain"/>
    <property type="match status" value="1"/>
</dbReference>
<evidence type="ECO:0000259" key="11">
    <source>
        <dbReference type="Pfam" id="PF02868"/>
    </source>
</evidence>
<dbReference type="InterPro" id="IPR001570">
    <property type="entry name" value="Peptidase_M4_C_domain"/>
</dbReference>
<keyword evidence="15" id="KW-1185">Reference proteome</keyword>
<name>A0A839GNF4_9BACT</name>
<evidence type="ECO:0000256" key="9">
    <source>
        <dbReference type="SAM" id="SignalP"/>
    </source>
</evidence>
<dbReference type="GO" id="GO:0046872">
    <property type="term" value="F:metal ion binding"/>
    <property type="evidence" value="ECO:0007669"/>
    <property type="project" value="UniProtKB-KW"/>
</dbReference>
<dbReference type="SUPFAM" id="SSF82171">
    <property type="entry name" value="DPP6 N-terminal domain-like"/>
    <property type="match status" value="1"/>
</dbReference>
<feature type="signal peptide" evidence="9">
    <location>
        <begin position="1"/>
        <end position="25"/>
    </location>
</feature>
<dbReference type="Gene3D" id="3.10.450.490">
    <property type="match status" value="1"/>
</dbReference>
<sequence>MQSIFTRATSVAALFCLLQLPMAHGQQKPVRLPAADVSVVEAEIPHFSALPEGLEVKRAQQSHLPVFITGKLPAKGQPNARKSSSPQEAGYSYLRELKATLQIIEPDQEFVVANVQTDELQQTHLRMRQQYRGVPVYGGEVMLHTQNNQVSVLNGQYFPTPSLVSVLPTVSGEAAIKTALASLGTTGTAAHLQSHSMLGKGENKARLVIYHPKRNHLAERLTWHVTVYPDLVHRWEYFIDALNGEVLHRYNHLCSADGPRTATGKDLNNVNQSLNTYQLGASYYLIDASRAMYNPSSVLPEKGTGVIYTLDLRDAAYTFNGAFQQVTSTDNLWASSASVSAHYNAGVVYEYFKTKHGRNSIDNKGSSIVSVINVKSDKGEILDNAFWNGEAIFYGNGDKAFKPLAGALDVAGHEMSHGVVQYTAGLEYQDEPGAINESMADVFGVLVEGRNWLIGEDIVKATAYPSGALRSMQDPHNGGTGLQDVNKGWQPAHYSERYTGTQDNGGVHVNSGVPNKAFYQFATATGMSKDKAGRVYYRALSVYLTSLSQFTDLRYAVIQAATDLYGANSAEVAAARTAFTTVGIVDPGTGPTQEGYQFTMAPNPGADFLLYQYAPDKSLRNVNIASMTYTTVTTTLMKGKPSVTDNGTVAYFVAQNGMIKAVNLTGAVNERVIDSQPVWDYVAVSKDGSKLAAVKSVLEPVVHIYDLARGQWSAVTAVNPDPLLQDEKLLDIKSLEWDYTGEKLLFDALYSYTSGAAKKEIRNIGLLSAWSNTSASVGDGATKNFILLNSDIINPTFSKNSPHIVAFDYVGKDPANPTSVSYTLVTLNLKTSVFRGVFGGQVMHYPSFSRTDDRLIFGGRSTTGSELIGYLPMAEDKLLASAGPVGFIGQGNWAVWYAQGTRILGSEEDVATQVNAQVYPNPFLSELTVRYDYKGKGAVSMTLINLLGQECKTVTVPRAAVGQNLETLSLQGLPAGPYILRLTNGEVTSSYRLLKQ</sequence>
<dbReference type="PRINTS" id="PR00730">
    <property type="entry name" value="THERMOLYSIN"/>
</dbReference>
<dbReference type="Proteomes" id="UP000563094">
    <property type="component" value="Unassembled WGS sequence"/>
</dbReference>
<dbReference type="InterPro" id="IPR050728">
    <property type="entry name" value="Zinc_Metalloprotease_M4"/>
</dbReference>
<feature type="chain" id="PRO_5032908407" evidence="9">
    <location>
        <begin position="26"/>
        <end position="996"/>
    </location>
</feature>
<dbReference type="InterPro" id="IPR026444">
    <property type="entry name" value="Secre_tail"/>
</dbReference>
<evidence type="ECO:0000259" key="12">
    <source>
        <dbReference type="Pfam" id="PF07504"/>
    </source>
</evidence>
<evidence type="ECO:0000256" key="3">
    <source>
        <dbReference type="ARBA" id="ARBA00022723"/>
    </source>
</evidence>
<dbReference type="GO" id="GO:0006508">
    <property type="term" value="P:proteolysis"/>
    <property type="evidence" value="ECO:0007669"/>
    <property type="project" value="UniProtKB-KW"/>
</dbReference>
<organism evidence="14 15">
    <name type="scientific">Rufibacter quisquiliarum</name>
    <dbReference type="NCBI Taxonomy" id="1549639"/>
    <lineage>
        <taxon>Bacteria</taxon>
        <taxon>Pseudomonadati</taxon>
        <taxon>Bacteroidota</taxon>
        <taxon>Cytophagia</taxon>
        <taxon>Cytophagales</taxon>
        <taxon>Hymenobacteraceae</taxon>
        <taxon>Rufibacter</taxon>
    </lineage>
</organism>
<dbReference type="Pfam" id="PF01447">
    <property type="entry name" value="Peptidase_M4"/>
    <property type="match status" value="1"/>
</dbReference>
<keyword evidence="4 9" id="KW-0732">Signal</keyword>
<evidence type="ECO:0000259" key="13">
    <source>
        <dbReference type="Pfam" id="PF18962"/>
    </source>
</evidence>
<evidence type="ECO:0000259" key="10">
    <source>
        <dbReference type="Pfam" id="PF01447"/>
    </source>
</evidence>
<proteinExistence type="inferred from homology"/>
<dbReference type="Gene3D" id="1.10.390.10">
    <property type="entry name" value="Neutral Protease Domain 2"/>
    <property type="match status" value="1"/>
</dbReference>
<dbReference type="Pfam" id="PF18962">
    <property type="entry name" value="Por_Secre_tail"/>
    <property type="match status" value="1"/>
</dbReference>
<reference evidence="14 15" key="1">
    <citation type="submission" date="2020-08" db="EMBL/GenBank/DDBJ databases">
        <title>Genomic Encyclopedia of Type Strains, Phase IV (KMG-IV): sequencing the most valuable type-strain genomes for metagenomic binning, comparative biology and taxonomic classification.</title>
        <authorList>
            <person name="Goeker M."/>
        </authorList>
    </citation>
    <scope>NUCLEOTIDE SEQUENCE [LARGE SCALE GENOMIC DNA]</scope>
    <source>
        <strain evidence="14 15">DSM 29854</strain>
    </source>
</reference>
<keyword evidence="6" id="KW-0862">Zinc</keyword>
<keyword evidence="5" id="KW-0378">Hydrolase</keyword>
<feature type="domain" description="Peptidase M4 C-terminal" evidence="11">
    <location>
        <begin position="424"/>
        <end position="584"/>
    </location>
</feature>
<feature type="domain" description="Peptidase M4" evidence="10">
    <location>
        <begin position="261"/>
        <end position="421"/>
    </location>
</feature>
<evidence type="ECO:0000256" key="5">
    <source>
        <dbReference type="ARBA" id="ARBA00022801"/>
    </source>
</evidence>
<keyword evidence="3" id="KW-0479">Metal-binding</keyword>
<keyword evidence="7 14" id="KW-0482">Metalloprotease</keyword>
<evidence type="ECO:0000256" key="2">
    <source>
        <dbReference type="ARBA" id="ARBA00022670"/>
    </source>
</evidence>
<dbReference type="PANTHER" id="PTHR33794:SF1">
    <property type="entry name" value="BACILLOLYSIN"/>
    <property type="match status" value="1"/>
</dbReference>
<accession>A0A839GNF4</accession>
<evidence type="ECO:0000256" key="7">
    <source>
        <dbReference type="ARBA" id="ARBA00023049"/>
    </source>
</evidence>
<feature type="active site" description="Proton donor" evidence="8">
    <location>
        <position position="508"/>
    </location>
</feature>
<evidence type="ECO:0000313" key="14">
    <source>
        <dbReference type="EMBL" id="MBA9075381.1"/>
    </source>
</evidence>
<dbReference type="InterPro" id="IPR013856">
    <property type="entry name" value="Peptidase_M4_domain"/>
</dbReference>
<gene>
    <name evidence="14" type="ORF">FHS90_000078</name>
</gene>
<dbReference type="AlphaFoldDB" id="A0A839GNF4"/>
<evidence type="ECO:0000256" key="1">
    <source>
        <dbReference type="ARBA" id="ARBA00009388"/>
    </source>
</evidence>
<dbReference type="InterPro" id="IPR023612">
    <property type="entry name" value="Peptidase_M4"/>
</dbReference>
<dbReference type="Pfam" id="PF02868">
    <property type="entry name" value="Peptidase_M4_C"/>
    <property type="match status" value="1"/>
</dbReference>
<dbReference type="RefSeq" id="WP_182511161.1">
    <property type="nucleotide sequence ID" value="NZ_JACJIQ010000001.1"/>
</dbReference>
<comment type="caution">
    <text evidence="14">The sequence shown here is derived from an EMBL/GenBank/DDBJ whole genome shotgun (WGS) entry which is preliminary data.</text>
</comment>
<dbReference type="InterPro" id="IPR027268">
    <property type="entry name" value="Peptidase_M4/M1_CTD_sf"/>
</dbReference>
<protein>
    <submittedName>
        <fullName evidence="14">Zn-dependent metalloprotease</fullName>
    </submittedName>
</protein>
<evidence type="ECO:0000256" key="6">
    <source>
        <dbReference type="ARBA" id="ARBA00022833"/>
    </source>
</evidence>
<dbReference type="InterPro" id="IPR011096">
    <property type="entry name" value="FTP_domain"/>
</dbReference>
<feature type="active site" evidence="8">
    <location>
        <position position="414"/>
    </location>
</feature>
<dbReference type="PANTHER" id="PTHR33794">
    <property type="entry name" value="BACILLOLYSIN"/>
    <property type="match status" value="1"/>
</dbReference>
<evidence type="ECO:0000256" key="8">
    <source>
        <dbReference type="PIRSR" id="PIRSR623612-1"/>
    </source>
</evidence>
<comment type="similarity">
    <text evidence="1">Belongs to the peptidase M4 family.</text>
</comment>
<evidence type="ECO:0000256" key="4">
    <source>
        <dbReference type="ARBA" id="ARBA00022729"/>
    </source>
</evidence>
<dbReference type="Gene3D" id="3.10.170.10">
    <property type="match status" value="1"/>
</dbReference>
<dbReference type="EMBL" id="JACJIQ010000001">
    <property type="protein sequence ID" value="MBA9075381.1"/>
    <property type="molecule type" value="Genomic_DNA"/>
</dbReference>
<dbReference type="CDD" id="cd09597">
    <property type="entry name" value="M4_TLP"/>
    <property type="match status" value="1"/>
</dbReference>
<dbReference type="Pfam" id="PF07504">
    <property type="entry name" value="FTP"/>
    <property type="match status" value="1"/>
</dbReference>
<dbReference type="GO" id="GO:0004222">
    <property type="term" value="F:metalloendopeptidase activity"/>
    <property type="evidence" value="ECO:0007669"/>
    <property type="project" value="InterPro"/>
</dbReference>
<evidence type="ECO:0000313" key="15">
    <source>
        <dbReference type="Proteomes" id="UP000563094"/>
    </source>
</evidence>
<feature type="domain" description="Secretion system C-terminal sorting" evidence="13">
    <location>
        <begin position="918"/>
        <end position="989"/>
    </location>
</feature>